<dbReference type="AlphaFoldDB" id="A0A0D6MHQ4"/>
<feature type="transmembrane region" description="Helical" evidence="1">
    <location>
        <begin position="264"/>
        <end position="289"/>
    </location>
</feature>
<protein>
    <submittedName>
        <fullName evidence="2">Uncharacterized protein</fullName>
    </submittedName>
</protein>
<feature type="transmembrane region" description="Helical" evidence="1">
    <location>
        <begin position="48"/>
        <end position="69"/>
    </location>
</feature>
<evidence type="ECO:0000313" key="3">
    <source>
        <dbReference type="Proteomes" id="UP000032679"/>
    </source>
</evidence>
<feature type="transmembrane region" description="Helical" evidence="1">
    <location>
        <begin position="362"/>
        <end position="380"/>
    </location>
</feature>
<proteinExistence type="predicted"/>
<feature type="transmembrane region" description="Helical" evidence="1">
    <location>
        <begin position="433"/>
        <end position="454"/>
    </location>
</feature>
<gene>
    <name evidence="2" type="ORF">Tasa_002_058</name>
</gene>
<dbReference type="RefSeq" id="WP_048846084.1">
    <property type="nucleotide sequence ID" value="NZ_BALE01000002.1"/>
</dbReference>
<feature type="transmembrane region" description="Helical" evidence="1">
    <location>
        <begin position="116"/>
        <end position="147"/>
    </location>
</feature>
<feature type="transmembrane region" description="Helical" evidence="1">
    <location>
        <begin position="188"/>
        <end position="205"/>
    </location>
</feature>
<sequence length="738" mass="80601">MSIIDTHRPLEPETASPTSTPAIRDAARALRDALVVRTAAPRARLSRWAAFGVTPIGLLLLVLAFRHAFRRQPTQPNDLVPDHGWWAWYDQSKTLEALMAFRAGDFGSTHQWYPPLYALIGTAFSFVTVRHPFFLPNLAGLLCAFWLTVRIARAIGFSAIAGAAIFLLVTIGAATQLETWIEPWNTDLASPLILLGLLGAITAVSGTTQGRWGMIGFGVAFGLMPAIRPSDDLALLPAAALIAAGPIGDWTRDRATALRGLVRRAVWCAAGFVPAIAVALLIHIAIWGLHPSGYMAMSKQTGFEWRLIPLHWVTLVADPRPMFSVGVGLIEVYWWLPFAFAGVAAVLFLALKGRIEGPRRRVHVMLIAAVALHWALYLSYRDLHPTGLWFYHNYHYFQWTMPLLGLYAAIYARLGLAFIGTWLSAPARPLRGLWLQAGLIGVAVTVLATCWRAQLSPVALSPDKTPILDPASHEIVVPGGLSSMRDVLLMPVDGPAHELYFGPHTLTADGRTLHHFSDFRVFILAGGGMLTPLRPLPHTPSTVHFSGALVADPSVTPRVMRMNTVFGLPCWVPRHIRPAVCADDAPLPGPRLPERPQIDFNSRMELAYLVPGGWSEHADGRWTLGYSSDVVLRLRDPATAKAGFAIDVEAAGFIPRGAAMLLTEVWVNGHHLDDWHVGTTANTTLRVDVPPGLVGPDGAVRLSLRVLNARRPRDYGVGPDTRLLGLRVRAIRVVPKGA</sequence>
<keyword evidence="1" id="KW-0472">Membrane</keyword>
<comment type="caution">
    <text evidence="2">The sequence shown here is derived from an EMBL/GenBank/DDBJ whole genome shotgun (WGS) entry which is preliminary data.</text>
</comment>
<keyword evidence="1" id="KW-1133">Transmembrane helix</keyword>
<name>A0A0D6MHQ4_9PROT</name>
<reference evidence="2 3" key="1">
    <citation type="submission" date="2012-10" db="EMBL/GenBank/DDBJ databases">
        <title>Genome sequencing of Tanticharoenia sakaeratensis NBRC 103193.</title>
        <authorList>
            <person name="Azuma Y."/>
            <person name="Hadano H."/>
            <person name="Hirakawa H."/>
            <person name="Matsushita K."/>
        </authorList>
    </citation>
    <scope>NUCLEOTIDE SEQUENCE [LARGE SCALE GENOMIC DNA]</scope>
    <source>
        <strain evidence="2 3">NBRC 103193</strain>
    </source>
</reference>
<feature type="transmembrane region" description="Helical" evidence="1">
    <location>
        <begin position="400"/>
        <end position="421"/>
    </location>
</feature>
<dbReference type="OrthoDB" id="8448482at2"/>
<keyword evidence="1" id="KW-0812">Transmembrane</keyword>
<dbReference type="STRING" id="1231623.Tasa_002_058"/>
<evidence type="ECO:0000256" key="1">
    <source>
        <dbReference type="SAM" id="Phobius"/>
    </source>
</evidence>
<keyword evidence="3" id="KW-1185">Reference proteome</keyword>
<feature type="transmembrane region" description="Helical" evidence="1">
    <location>
        <begin position="154"/>
        <end position="176"/>
    </location>
</feature>
<feature type="transmembrane region" description="Helical" evidence="1">
    <location>
        <begin position="332"/>
        <end position="350"/>
    </location>
</feature>
<accession>A0A0D6MHQ4</accession>
<evidence type="ECO:0000313" key="2">
    <source>
        <dbReference type="EMBL" id="GAN52778.1"/>
    </source>
</evidence>
<dbReference type="Proteomes" id="UP000032679">
    <property type="component" value="Unassembled WGS sequence"/>
</dbReference>
<dbReference type="EMBL" id="BALE01000002">
    <property type="protein sequence ID" value="GAN52778.1"/>
    <property type="molecule type" value="Genomic_DNA"/>
</dbReference>
<organism evidence="2 3">
    <name type="scientific">Tanticharoenia sakaeratensis NBRC 103193</name>
    <dbReference type="NCBI Taxonomy" id="1231623"/>
    <lineage>
        <taxon>Bacteria</taxon>
        <taxon>Pseudomonadati</taxon>
        <taxon>Pseudomonadota</taxon>
        <taxon>Alphaproteobacteria</taxon>
        <taxon>Acetobacterales</taxon>
        <taxon>Acetobacteraceae</taxon>
        <taxon>Tanticharoenia</taxon>
    </lineage>
</organism>